<dbReference type="Pfam" id="PF13407">
    <property type="entry name" value="Peripla_BP_4"/>
    <property type="match status" value="1"/>
</dbReference>
<proteinExistence type="predicted"/>
<dbReference type="SUPFAM" id="SSF47413">
    <property type="entry name" value="lambda repressor-like DNA-binding domains"/>
    <property type="match status" value="1"/>
</dbReference>
<keyword evidence="3" id="KW-0804">Transcription</keyword>
<dbReference type="GO" id="GO:0003677">
    <property type="term" value="F:DNA binding"/>
    <property type="evidence" value="ECO:0007669"/>
    <property type="project" value="UniProtKB-KW"/>
</dbReference>
<evidence type="ECO:0000259" key="4">
    <source>
        <dbReference type="PROSITE" id="PS50932"/>
    </source>
</evidence>
<dbReference type="RefSeq" id="WP_408126561.1">
    <property type="nucleotide sequence ID" value="NZ_JBFNFH010000008.1"/>
</dbReference>
<evidence type="ECO:0000256" key="1">
    <source>
        <dbReference type="ARBA" id="ARBA00023015"/>
    </source>
</evidence>
<evidence type="ECO:0000259" key="5">
    <source>
        <dbReference type="PROSITE" id="PS50943"/>
    </source>
</evidence>
<accession>A0ABW9F691</accession>
<dbReference type="Gene3D" id="3.40.50.2300">
    <property type="match status" value="2"/>
</dbReference>
<dbReference type="PANTHER" id="PTHR30146">
    <property type="entry name" value="LACI-RELATED TRANSCRIPTIONAL REPRESSOR"/>
    <property type="match status" value="1"/>
</dbReference>
<feature type="domain" description="HTH lacI-type" evidence="4">
    <location>
        <begin position="5"/>
        <end position="60"/>
    </location>
</feature>
<dbReference type="InterPro" id="IPR025997">
    <property type="entry name" value="SBP_2_dom"/>
</dbReference>
<dbReference type="PROSITE" id="PS50932">
    <property type="entry name" value="HTH_LACI_2"/>
    <property type="match status" value="1"/>
</dbReference>
<dbReference type="EMBL" id="JBFNFH010000008">
    <property type="protein sequence ID" value="MFM1524907.1"/>
    <property type="molecule type" value="Genomic_DNA"/>
</dbReference>
<dbReference type="Proteomes" id="UP001629536">
    <property type="component" value="Unassembled WGS sequence"/>
</dbReference>
<dbReference type="PROSITE" id="PS50943">
    <property type="entry name" value="HTH_CROC1"/>
    <property type="match status" value="1"/>
</dbReference>
<dbReference type="InterPro" id="IPR010982">
    <property type="entry name" value="Lambda_DNA-bd_dom_sf"/>
</dbReference>
<organism evidence="6 7">
    <name type="scientific">Helcococcus bovis</name>
    <dbReference type="NCBI Taxonomy" id="3153252"/>
    <lineage>
        <taxon>Bacteria</taxon>
        <taxon>Bacillati</taxon>
        <taxon>Bacillota</taxon>
        <taxon>Tissierellia</taxon>
        <taxon>Tissierellales</taxon>
        <taxon>Peptoniphilaceae</taxon>
        <taxon>Helcococcus</taxon>
    </lineage>
</organism>
<keyword evidence="7" id="KW-1185">Reference proteome</keyword>
<reference evidence="6 7" key="1">
    <citation type="journal article" date="2024" name="Front. Microbiol.">
        <title>Pangenomic and biochemical analyses of Helcococcus ovis reveal widespread tetracycline resistance and a novel bacterial species, Helcococcus bovis.</title>
        <authorList>
            <person name="Cunha F."/>
            <person name="Zhai Y."/>
            <person name="Casaro S."/>
            <person name="Jones K.L."/>
            <person name="Hernandez M."/>
            <person name="Bisinotto R.S."/>
            <person name="Kariyawasam S."/>
            <person name="Brown M.B."/>
            <person name="Phillips A."/>
            <person name="Jeong K.C."/>
            <person name="Galvao K.N."/>
        </authorList>
    </citation>
    <scope>NUCLEOTIDE SEQUENCE [LARGE SCALE GENOMIC DNA]</scope>
    <source>
        <strain evidence="6 7">KG197</strain>
    </source>
</reference>
<evidence type="ECO:0000313" key="7">
    <source>
        <dbReference type="Proteomes" id="UP001629536"/>
    </source>
</evidence>
<dbReference type="CDD" id="cd06283">
    <property type="entry name" value="PBP1_RegR_EndR_KdgR-like"/>
    <property type="match status" value="1"/>
</dbReference>
<dbReference type="CDD" id="cd01392">
    <property type="entry name" value="HTH_LacI"/>
    <property type="match status" value="1"/>
</dbReference>
<sequence length="336" mass="38462">MTRKLTIKDIAEMANTSKTTVSFYLNGRTDKMSKETYDRIKKVIDITNFVPNRLARSLNLKKSNLIGVLIGDITNVFSNQIVKGIEEMASKNGYQIIVGNSNYSPATEEKYIDRMLQMGVDGFIIQPTTNFVKISSKITRLNKPMVFFDSKLYDKENNWVKTNNIDAVYNAINSCVDRGYEDFYLIAADPSMLSTRLERSQGFIDALNNRGLTYKNLVIEDNITDVEEIRKFLNSNIDLNKNSLIFVPNCWALQKVRTALQDYMKYSPKVGLLGFDNTEWTNFTNPSISTIVQPAYDEGKETARILIDLIKNDDEKLHQHTLDCHVNWNESTNLKI</sequence>
<dbReference type="PANTHER" id="PTHR30146:SF154">
    <property type="entry name" value="TRANSCRIPTION REGULATOR, MEMBER OF GALR FAMILY"/>
    <property type="match status" value="1"/>
</dbReference>
<dbReference type="Pfam" id="PF00356">
    <property type="entry name" value="LacI"/>
    <property type="match status" value="1"/>
</dbReference>
<feature type="domain" description="HTH cro/C1-type" evidence="5">
    <location>
        <begin position="3"/>
        <end position="50"/>
    </location>
</feature>
<comment type="caution">
    <text evidence="6">The sequence shown here is derived from an EMBL/GenBank/DDBJ whole genome shotgun (WGS) entry which is preliminary data.</text>
</comment>
<gene>
    <name evidence="6" type="ORF">ABGF40_04400</name>
</gene>
<dbReference type="InterPro" id="IPR000843">
    <property type="entry name" value="HTH_LacI"/>
</dbReference>
<dbReference type="SUPFAM" id="SSF53822">
    <property type="entry name" value="Periplasmic binding protein-like I"/>
    <property type="match status" value="1"/>
</dbReference>
<dbReference type="InterPro" id="IPR028082">
    <property type="entry name" value="Peripla_BP_I"/>
</dbReference>
<keyword evidence="1" id="KW-0805">Transcription regulation</keyword>
<evidence type="ECO:0000256" key="3">
    <source>
        <dbReference type="ARBA" id="ARBA00023163"/>
    </source>
</evidence>
<dbReference type="InterPro" id="IPR001387">
    <property type="entry name" value="Cro/C1-type_HTH"/>
</dbReference>
<evidence type="ECO:0000256" key="2">
    <source>
        <dbReference type="ARBA" id="ARBA00023125"/>
    </source>
</evidence>
<dbReference type="Gene3D" id="1.10.260.40">
    <property type="entry name" value="lambda repressor-like DNA-binding domains"/>
    <property type="match status" value="1"/>
</dbReference>
<protein>
    <submittedName>
        <fullName evidence="6">LacI family DNA-binding transcriptional regulator</fullName>
    </submittedName>
</protein>
<evidence type="ECO:0000313" key="6">
    <source>
        <dbReference type="EMBL" id="MFM1524907.1"/>
    </source>
</evidence>
<keyword evidence="2 6" id="KW-0238">DNA-binding</keyword>
<dbReference type="SMART" id="SM00354">
    <property type="entry name" value="HTH_LACI"/>
    <property type="match status" value="1"/>
</dbReference>
<name>A0ABW9F691_9FIRM</name>